<feature type="binding site" evidence="9">
    <location>
        <begin position="194"/>
        <end position="196"/>
    </location>
    <ligand>
        <name>iminosuccinate</name>
        <dbReference type="ChEBI" id="CHEBI:77875"/>
    </ligand>
</feature>
<feature type="binding site" evidence="9">
    <location>
        <position position="37"/>
    </location>
    <ligand>
        <name>iminosuccinate</name>
        <dbReference type="ChEBI" id="CHEBI:77875"/>
    </ligand>
</feature>
<dbReference type="EC" id="2.5.1.72" evidence="2 9"/>
<dbReference type="PANTHER" id="PTHR30573">
    <property type="entry name" value="QUINOLINATE SYNTHETASE A"/>
    <property type="match status" value="1"/>
</dbReference>
<evidence type="ECO:0000256" key="1">
    <source>
        <dbReference type="ARBA" id="ARBA00005065"/>
    </source>
</evidence>
<comment type="cofactor">
    <cofactor evidence="9">
        <name>[4Fe-4S] cluster</name>
        <dbReference type="ChEBI" id="CHEBI:49883"/>
    </cofactor>
    <text evidence="9">Binds 1 [4Fe-4S] cluster per subunit.</text>
</comment>
<dbReference type="Gene3D" id="3.40.50.10800">
    <property type="entry name" value="NadA-like"/>
    <property type="match status" value="3"/>
</dbReference>
<keyword evidence="6 9" id="KW-0479">Metal-binding</keyword>
<dbReference type="GO" id="GO:0046872">
    <property type="term" value="F:metal ion binding"/>
    <property type="evidence" value="ECO:0007669"/>
    <property type="project" value="UniProtKB-KW"/>
</dbReference>
<feature type="binding site" evidence="9">
    <location>
        <position position="219"/>
    </location>
    <ligand>
        <name>iminosuccinate</name>
        <dbReference type="ChEBI" id="CHEBI:77875"/>
    </ligand>
</feature>
<keyword evidence="9" id="KW-0963">Cytoplasm</keyword>
<evidence type="ECO:0000256" key="4">
    <source>
        <dbReference type="ARBA" id="ARBA00022642"/>
    </source>
</evidence>
<keyword evidence="4 9" id="KW-0662">Pyridine nucleotide biosynthesis</keyword>
<dbReference type="Pfam" id="PF02445">
    <property type="entry name" value="NadA"/>
    <property type="match status" value="1"/>
</dbReference>
<dbReference type="RefSeq" id="WP_011009151.1">
    <property type="nucleotide sequence ID" value="NZ_DAIOPL010000014.1"/>
</dbReference>
<evidence type="ECO:0000256" key="7">
    <source>
        <dbReference type="ARBA" id="ARBA00023004"/>
    </source>
</evidence>
<feature type="binding site" evidence="9">
    <location>
        <position position="125"/>
    </location>
    <ligand>
        <name>iminosuccinate</name>
        <dbReference type="ChEBI" id="CHEBI:77875"/>
    </ligand>
</feature>
<dbReference type="EMBL" id="DUJP01000008">
    <property type="protein sequence ID" value="HII46202.1"/>
    <property type="molecule type" value="Genomic_DNA"/>
</dbReference>
<feature type="binding site" evidence="9">
    <location>
        <position position="20"/>
    </location>
    <ligand>
        <name>iminosuccinate</name>
        <dbReference type="ChEBI" id="CHEBI:77875"/>
    </ligand>
</feature>
<dbReference type="GO" id="GO:0034628">
    <property type="term" value="P:'de novo' NAD+ biosynthetic process from L-aspartate"/>
    <property type="evidence" value="ECO:0007669"/>
    <property type="project" value="TreeGrafter"/>
</dbReference>
<comment type="pathway">
    <text evidence="1 9">Cofactor biosynthesis; NAD(+) biosynthesis; quinolinate from iminoaspartate: step 1/1.</text>
</comment>
<dbReference type="GO" id="GO:0005737">
    <property type="term" value="C:cytoplasm"/>
    <property type="evidence" value="ECO:0007669"/>
    <property type="project" value="UniProtKB-SubCell"/>
</dbReference>
<feature type="binding site" evidence="9">
    <location>
        <position position="82"/>
    </location>
    <ligand>
        <name>[4Fe-4S] cluster</name>
        <dbReference type="ChEBI" id="CHEBI:49883"/>
    </ligand>
</feature>
<evidence type="ECO:0000256" key="8">
    <source>
        <dbReference type="ARBA" id="ARBA00023014"/>
    </source>
</evidence>
<dbReference type="NCBIfam" id="TIGR00550">
    <property type="entry name" value="nadA"/>
    <property type="match status" value="1"/>
</dbReference>
<comment type="function">
    <text evidence="9">Catalyzes the condensation of iminoaspartate with dihydroxyacetone phosphate to form quinolinate.</text>
</comment>
<gene>
    <name evidence="9 10" type="primary">nadA</name>
    <name evidence="10" type="ORF">HA333_01680</name>
</gene>
<name>A0A832SXN0_9CREN</name>
<dbReference type="SMR" id="A0A832SXN0"/>
<dbReference type="OMA" id="CFCSTMN"/>
<dbReference type="InterPro" id="IPR036094">
    <property type="entry name" value="NadA_sf"/>
</dbReference>
<feature type="binding site" evidence="9">
    <location>
        <position position="264"/>
    </location>
    <ligand>
        <name>[4Fe-4S] cluster</name>
        <dbReference type="ChEBI" id="CHEBI:49883"/>
    </ligand>
</feature>
<evidence type="ECO:0000256" key="3">
    <source>
        <dbReference type="ARBA" id="ARBA00022485"/>
    </source>
</evidence>
<protein>
    <recommendedName>
        <fullName evidence="2 9">Quinolinate synthase</fullName>
        <ecNumber evidence="2 9">2.5.1.72</ecNumber>
    </recommendedName>
</protein>
<evidence type="ECO:0000256" key="6">
    <source>
        <dbReference type="ARBA" id="ARBA00022723"/>
    </source>
</evidence>
<dbReference type="NCBIfam" id="NF006878">
    <property type="entry name" value="PRK09375.1-2"/>
    <property type="match status" value="1"/>
</dbReference>
<feature type="binding site" evidence="9">
    <location>
        <begin position="108"/>
        <end position="110"/>
    </location>
    <ligand>
        <name>iminosuccinate</name>
        <dbReference type="ChEBI" id="CHEBI:77875"/>
    </ligand>
</feature>
<evidence type="ECO:0000256" key="5">
    <source>
        <dbReference type="ARBA" id="ARBA00022679"/>
    </source>
</evidence>
<dbReference type="SUPFAM" id="SSF142754">
    <property type="entry name" value="NadA-like"/>
    <property type="match status" value="1"/>
</dbReference>
<dbReference type="GeneID" id="1463859"/>
<comment type="catalytic activity">
    <reaction evidence="9">
        <text>iminosuccinate + dihydroxyacetone phosphate = quinolinate + phosphate + 2 H2O + H(+)</text>
        <dbReference type="Rhea" id="RHEA:25888"/>
        <dbReference type="ChEBI" id="CHEBI:15377"/>
        <dbReference type="ChEBI" id="CHEBI:15378"/>
        <dbReference type="ChEBI" id="CHEBI:29959"/>
        <dbReference type="ChEBI" id="CHEBI:43474"/>
        <dbReference type="ChEBI" id="CHEBI:57642"/>
        <dbReference type="ChEBI" id="CHEBI:77875"/>
        <dbReference type="EC" id="2.5.1.72"/>
    </reaction>
</comment>
<dbReference type="GO" id="GO:0008987">
    <property type="term" value="F:quinolinate synthetase A activity"/>
    <property type="evidence" value="ECO:0007669"/>
    <property type="project" value="UniProtKB-UniRule"/>
</dbReference>
<comment type="similarity">
    <text evidence="9">Belongs to the quinolinate synthase family. Type 2 subfamily.</text>
</comment>
<proteinExistence type="inferred from homology"/>
<feature type="binding site" evidence="9">
    <location>
        <position position="168"/>
    </location>
    <ligand>
        <name>[4Fe-4S] cluster</name>
        <dbReference type="ChEBI" id="CHEBI:49883"/>
    </ligand>
</feature>
<accession>A0A832SXN0</accession>
<keyword evidence="5 9" id="KW-0808">Transferase</keyword>
<evidence type="ECO:0000313" key="11">
    <source>
        <dbReference type="Proteomes" id="UP000651120"/>
    </source>
</evidence>
<keyword evidence="3 9" id="KW-0004">4Fe-4S</keyword>
<dbReference type="InterPro" id="IPR003473">
    <property type="entry name" value="NadA"/>
</dbReference>
<organism evidence="10 11">
    <name type="scientific">Pyrobaculum aerophilum</name>
    <dbReference type="NCBI Taxonomy" id="13773"/>
    <lineage>
        <taxon>Archaea</taxon>
        <taxon>Thermoproteota</taxon>
        <taxon>Thermoprotei</taxon>
        <taxon>Thermoproteales</taxon>
        <taxon>Thermoproteaceae</taxon>
        <taxon>Pyrobaculum</taxon>
    </lineage>
</organism>
<sequence length="307" mass="34251">MLKEEVLRLKREKNAVILAHNYQLPEVKDVADFIGDSLNLSMEAARTKADIIVFAGVYFMAETAAILNPDKKVLIPDPGAGCSLASSVSAADVLEWRRRHPNGVVVAYINTYAEVKAVSDYVCTSANCLKIIEAIPSDRPVLFLPDKYLGLYIKAKTGREIDIWDGECHVHAKITSPKITAKIKLYRDAEVLIHPECGCGTACLLELPKMGLSPKFLSTEGMVKYVKQSPARRFIIATEVGIIDRLEREAPGKEYIPAAEDAICEYMKLITLDKVHRSLKEEIYRVVVPEDIAKKARLAIERMFEFA</sequence>
<evidence type="ECO:0000256" key="9">
    <source>
        <dbReference type="HAMAP-Rule" id="MF_00568"/>
    </source>
</evidence>
<evidence type="ECO:0000256" key="2">
    <source>
        <dbReference type="ARBA" id="ARBA00012669"/>
    </source>
</evidence>
<comment type="caution">
    <text evidence="10">The sequence shown here is derived from an EMBL/GenBank/DDBJ whole genome shotgun (WGS) entry which is preliminary data.</text>
</comment>
<dbReference type="UniPathway" id="UPA00253">
    <property type="reaction ID" value="UER00327"/>
</dbReference>
<dbReference type="PANTHER" id="PTHR30573:SF0">
    <property type="entry name" value="QUINOLINATE SYNTHASE, CHLOROPLASTIC"/>
    <property type="match status" value="1"/>
</dbReference>
<evidence type="ECO:0000313" key="10">
    <source>
        <dbReference type="EMBL" id="HII46202.1"/>
    </source>
</evidence>
<keyword evidence="8 9" id="KW-0411">Iron-sulfur</keyword>
<reference evidence="10" key="1">
    <citation type="journal article" date="2020" name="bioRxiv">
        <title>A rank-normalized archaeal taxonomy based on genome phylogeny resolves widespread incomplete and uneven classifications.</title>
        <authorList>
            <person name="Rinke C."/>
            <person name="Chuvochina M."/>
            <person name="Mussig A.J."/>
            <person name="Chaumeil P.-A."/>
            <person name="Waite D.W."/>
            <person name="Whitman W.B."/>
            <person name="Parks D.H."/>
            <person name="Hugenholtz P."/>
        </authorList>
    </citation>
    <scope>NUCLEOTIDE SEQUENCE</scope>
    <source>
        <strain evidence="10">UBA8839</strain>
    </source>
</reference>
<dbReference type="InterPro" id="IPR023066">
    <property type="entry name" value="Quinolinate_synth_type2"/>
</dbReference>
<dbReference type="GO" id="GO:0051539">
    <property type="term" value="F:4 iron, 4 sulfur cluster binding"/>
    <property type="evidence" value="ECO:0007669"/>
    <property type="project" value="UniProtKB-KW"/>
</dbReference>
<dbReference type="Proteomes" id="UP000651120">
    <property type="component" value="Unassembled WGS sequence"/>
</dbReference>
<dbReference type="HAMAP" id="MF_00568">
    <property type="entry name" value="NadA_type2"/>
    <property type="match status" value="1"/>
</dbReference>
<dbReference type="AlphaFoldDB" id="A0A832SXN0"/>
<dbReference type="NCBIfam" id="NF006879">
    <property type="entry name" value="PRK09375.1-4"/>
    <property type="match status" value="1"/>
</dbReference>
<keyword evidence="7 9" id="KW-0408">Iron</keyword>
<comment type="subcellular location">
    <subcellularLocation>
        <location evidence="9">Cytoplasm</location>
    </subcellularLocation>
</comment>